<sequence>MMKAQILHLEGEYLWKNPVVKPVLPYRRCSCILDMKPSQKEFGQAHVMDTDDFQTADVVLIYTLHTQARLCWLSLVVRMEDG</sequence>
<dbReference type="Proteomes" id="UP000735302">
    <property type="component" value="Unassembled WGS sequence"/>
</dbReference>
<proteinExistence type="predicted"/>
<accession>A0AAV3ZJ52</accession>
<dbReference type="AlphaFoldDB" id="A0AAV3ZJ52"/>
<evidence type="ECO:0000313" key="1">
    <source>
        <dbReference type="EMBL" id="GFN94527.1"/>
    </source>
</evidence>
<organism evidence="1 2">
    <name type="scientific">Plakobranchus ocellatus</name>
    <dbReference type="NCBI Taxonomy" id="259542"/>
    <lineage>
        <taxon>Eukaryota</taxon>
        <taxon>Metazoa</taxon>
        <taxon>Spiralia</taxon>
        <taxon>Lophotrochozoa</taxon>
        <taxon>Mollusca</taxon>
        <taxon>Gastropoda</taxon>
        <taxon>Heterobranchia</taxon>
        <taxon>Euthyneura</taxon>
        <taxon>Panpulmonata</taxon>
        <taxon>Sacoglossa</taxon>
        <taxon>Placobranchoidea</taxon>
        <taxon>Plakobranchidae</taxon>
        <taxon>Plakobranchus</taxon>
    </lineage>
</organism>
<gene>
    <name evidence="1" type="ORF">PoB_002103300</name>
</gene>
<evidence type="ECO:0000313" key="2">
    <source>
        <dbReference type="Proteomes" id="UP000735302"/>
    </source>
</evidence>
<reference evidence="1 2" key="1">
    <citation type="journal article" date="2021" name="Elife">
        <title>Chloroplast acquisition without the gene transfer in kleptoplastic sea slugs, Plakobranchus ocellatus.</title>
        <authorList>
            <person name="Maeda T."/>
            <person name="Takahashi S."/>
            <person name="Yoshida T."/>
            <person name="Shimamura S."/>
            <person name="Takaki Y."/>
            <person name="Nagai Y."/>
            <person name="Toyoda A."/>
            <person name="Suzuki Y."/>
            <person name="Arimoto A."/>
            <person name="Ishii H."/>
            <person name="Satoh N."/>
            <person name="Nishiyama T."/>
            <person name="Hasebe M."/>
            <person name="Maruyama T."/>
            <person name="Minagawa J."/>
            <person name="Obokata J."/>
            <person name="Shigenobu S."/>
        </authorList>
    </citation>
    <scope>NUCLEOTIDE SEQUENCE [LARGE SCALE GENOMIC DNA]</scope>
</reference>
<comment type="caution">
    <text evidence="1">The sequence shown here is derived from an EMBL/GenBank/DDBJ whole genome shotgun (WGS) entry which is preliminary data.</text>
</comment>
<name>A0AAV3ZJ52_9GAST</name>
<dbReference type="EMBL" id="BLXT01002457">
    <property type="protein sequence ID" value="GFN94527.1"/>
    <property type="molecule type" value="Genomic_DNA"/>
</dbReference>
<keyword evidence="2" id="KW-1185">Reference proteome</keyword>
<protein>
    <submittedName>
        <fullName evidence="1">Uncharacterized protein</fullName>
    </submittedName>
</protein>